<dbReference type="SMART" id="SM00822">
    <property type="entry name" value="PKS_KR"/>
    <property type="match status" value="1"/>
</dbReference>
<comment type="similarity">
    <text evidence="1">Belongs to the short-chain dehydrogenases/reductases (SDR) family.</text>
</comment>
<accession>A0A5C4W7Q6</accession>
<dbReference type="InterPro" id="IPR002347">
    <property type="entry name" value="SDR_fam"/>
</dbReference>
<feature type="domain" description="Ketoreductase" evidence="3">
    <location>
        <begin position="8"/>
        <end position="185"/>
    </location>
</feature>
<evidence type="ECO:0000313" key="5">
    <source>
        <dbReference type="Proteomes" id="UP000313231"/>
    </source>
</evidence>
<dbReference type="PANTHER" id="PTHR42760">
    <property type="entry name" value="SHORT-CHAIN DEHYDROGENASES/REDUCTASES FAMILY MEMBER"/>
    <property type="match status" value="1"/>
</dbReference>
<dbReference type="NCBIfam" id="NF009466">
    <property type="entry name" value="PRK12826.1-2"/>
    <property type="match status" value="1"/>
</dbReference>
<dbReference type="InterPro" id="IPR057326">
    <property type="entry name" value="KR_dom"/>
</dbReference>
<proteinExistence type="inferred from homology"/>
<evidence type="ECO:0000256" key="2">
    <source>
        <dbReference type="ARBA" id="ARBA00023002"/>
    </source>
</evidence>
<keyword evidence="5" id="KW-1185">Reference proteome</keyword>
<dbReference type="Pfam" id="PF13561">
    <property type="entry name" value="adh_short_C2"/>
    <property type="match status" value="1"/>
</dbReference>
<evidence type="ECO:0000313" key="4">
    <source>
        <dbReference type="EMBL" id="TNM44133.1"/>
    </source>
</evidence>
<dbReference type="Gene3D" id="3.40.50.720">
    <property type="entry name" value="NAD(P)-binding Rossmann-like Domain"/>
    <property type="match status" value="1"/>
</dbReference>
<dbReference type="PRINTS" id="PR00081">
    <property type="entry name" value="GDHRDH"/>
</dbReference>
<evidence type="ECO:0000259" key="3">
    <source>
        <dbReference type="SMART" id="SM00822"/>
    </source>
</evidence>
<dbReference type="FunFam" id="3.40.50.720:FF:000173">
    <property type="entry name" value="3-oxoacyl-[acyl-carrier protein] reductase"/>
    <property type="match status" value="1"/>
</dbReference>
<evidence type="ECO:0000256" key="1">
    <source>
        <dbReference type="ARBA" id="ARBA00006484"/>
    </source>
</evidence>
<dbReference type="RefSeq" id="WP_139621814.1">
    <property type="nucleotide sequence ID" value="NZ_VDMP01000018.1"/>
</dbReference>
<name>A0A5C4W7Q6_9ACTN</name>
<dbReference type="AlphaFoldDB" id="A0A5C4W7Q6"/>
<comment type="caution">
    <text evidence="4">The sequence shown here is derived from an EMBL/GenBank/DDBJ whole genome shotgun (WGS) entry which is preliminary data.</text>
</comment>
<dbReference type="PROSITE" id="PS00061">
    <property type="entry name" value="ADH_SHORT"/>
    <property type="match status" value="1"/>
</dbReference>
<reference evidence="4 5" key="1">
    <citation type="journal article" date="2016" name="Int. J. Syst. Evol. Microbiol.">
        <title>Nocardioides albidus sp. nov., an actinobacterium isolated from garden soil.</title>
        <authorList>
            <person name="Singh H."/>
            <person name="Du J."/>
            <person name="Trinh H."/>
            <person name="Won K."/>
            <person name="Yang J.E."/>
            <person name="Yin C."/>
            <person name="Kook M."/>
            <person name="Yi T.H."/>
        </authorList>
    </citation>
    <scope>NUCLEOTIDE SEQUENCE [LARGE SCALE GENOMIC DNA]</scope>
    <source>
        <strain evidence="4 5">CCTCC AB 2015297</strain>
    </source>
</reference>
<dbReference type="EMBL" id="VDMP01000018">
    <property type="protein sequence ID" value="TNM44133.1"/>
    <property type="molecule type" value="Genomic_DNA"/>
</dbReference>
<gene>
    <name evidence="4" type="ORF">FHP29_05325</name>
</gene>
<dbReference type="Proteomes" id="UP000313231">
    <property type="component" value="Unassembled WGS sequence"/>
</dbReference>
<dbReference type="InterPro" id="IPR020904">
    <property type="entry name" value="Sc_DH/Rdtase_CS"/>
</dbReference>
<dbReference type="PANTHER" id="PTHR42760:SF133">
    <property type="entry name" value="3-OXOACYL-[ACYL-CARRIER-PROTEIN] REDUCTASE"/>
    <property type="match status" value="1"/>
</dbReference>
<protein>
    <submittedName>
        <fullName evidence="4">Glucose 1-dehydrogenase</fullName>
        <ecNumber evidence="4">1.1.1.47</ecNumber>
    </submittedName>
</protein>
<dbReference type="EC" id="1.1.1.47" evidence="4"/>
<keyword evidence="2 4" id="KW-0560">Oxidoreductase</keyword>
<dbReference type="NCBIfam" id="NF005559">
    <property type="entry name" value="PRK07231.1"/>
    <property type="match status" value="1"/>
</dbReference>
<dbReference type="OrthoDB" id="9808187at2"/>
<dbReference type="InterPro" id="IPR036291">
    <property type="entry name" value="NAD(P)-bd_dom_sf"/>
</dbReference>
<organism evidence="4 5">
    <name type="scientific">Nocardioides albidus</name>
    <dbReference type="NCBI Taxonomy" id="1517589"/>
    <lineage>
        <taxon>Bacteria</taxon>
        <taxon>Bacillati</taxon>
        <taxon>Actinomycetota</taxon>
        <taxon>Actinomycetes</taxon>
        <taxon>Propionibacteriales</taxon>
        <taxon>Nocardioidaceae</taxon>
        <taxon>Nocardioides</taxon>
    </lineage>
</organism>
<sequence>MSEQNDPRVVVVTGGSRGLGAGIVREFLDDGSRVATCSRSATPAVEEWASEAPDRFLFVPADLADADDAKRFVDAVIERWGRIDVLVNNAGVARDGILGMMSDEDLDTVIDLNLKGTLYVTRLVSRRMLARRSGAIVNISSIVGISGYRGLTVYSATKAALDGLTRALARELGSRGITVNSIAPGYLRTEMSHGLDEDQLQQIVRRTPAGRLGEPADIARVVQFLVDPRNSYLTGQVIVVDGGLTS</sequence>
<dbReference type="SUPFAM" id="SSF51735">
    <property type="entry name" value="NAD(P)-binding Rossmann-fold domains"/>
    <property type="match status" value="1"/>
</dbReference>
<dbReference type="GO" id="GO:0047936">
    <property type="term" value="F:glucose 1-dehydrogenase [NAD(P)+] activity"/>
    <property type="evidence" value="ECO:0007669"/>
    <property type="project" value="UniProtKB-EC"/>
</dbReference>
<dbReference type="PRINTS" id="PR00080">
    <property type="entry name" value="SDRFAMILY"/>
</dbReference>